<dbReference type="EMBL" id="JH159153">
    <property type="protein sequence ID" value="EGZ20813.1"/>
    <property type="molecule type" value="Genomic_DNA"/>
</dbReference>
<name>G4Z3V4_PHYSP</name>
<sequence>MSRAKAKATNSSLSTSSADAPFPATDFIRRRQRRFDTTSLARRRLAELHVDTTWIKLISALRRQALSPPQPMASTATQRGHTKYLLDRNKQSVYSEFIRRSGMQLPEFVRLLRGETEQDPRPNKSLIEPTSLSAWQSYRYETQWAEIVQHGVCPRWKSGFAVQDAPPANHGSAVRALNIVVKRLRKGQDENRYLILDLELLSILHGVTCSPFGAVQKGDADLTVDARLIHDLSFPPGASVNDNTVPDHEIDVCYDGSDALANRILDVDEVFPKLQQMMTGDVNGAFRNIPVSADNVGRFAGTIPELGILVIDLCRPFDWSNSPVSYWVAGAAISHLYSCSAPEWPLQPTSGKNNFDAKTWCDDHTAIEPDIGSRLAEAQLALRTAMITVLGPDACNEKTFTGWFKEGRTLGLDWNLHSNTVSMPPEKISKALYRVHDMATRAKTTRTQLQKLLGSLRHVVTCVRAATPFFQPVAALARAAPRFGTVEVSFEAKEDLQWFEMVIRIGKLNAVPLSRFTRRQEPNYHIQMDASDKGLCTCSRFASNISRFSSPMPRLT</sequence>
<evidence type="ECO:0000313" key="3">
    <source>
        <dbReference type="Proteomes" id="UP000002640"/>
    </source>
</evidence>
<dbReference type="AlphaFoldDB" id="G4Z3V4"/>
<gene>
    <name evidence="2" type="ORF">PHYSODRAFT_489139</name>
</gene>
<dbReference type="SUPFAM" id="SSF56672">
    <property type="entry name" value="DNA/RNA polymerases"/>
    <property type="match status" value="1"/>
</dbReference>
<feature type="region of interest" description="Disordered" evidence="1">
    <location>
        <begin position="1"/>
        <end position="21"/>
    </location>
</feature>
<dbReference type="KEGG" id="psoj:PHYSODRAFT_489139"/>
<organism evidence="2 3">
    <name type="scientific">Phytophthora sojae (strain P6497)</name>
    <name type="common">Soybean stem and root rot agent</name>
    <name type="synonym">Phytophthora megasperma f. sp. glycines</name>
    <dbReference type="NCBI Taxonomy" id="1094619"/>
    <lineage>
        <taxon>Eukaryota</taxon>
        <taxon>Sar</taxon>
        <taxon>Stramenopiles</taxon>
        <taxon>Oomycota</taxon>
        <taxon>Peronosporomycetes</taxon>
        <taxon>Peronosporales</taxon>
        <taxon>Peronosporaceae</taxon>
        <taxon>Phytophthora</taxon>
    </lineage>
</organism>
<feature type="compositionally biased region" description="Polar residues" evidence="1">
    <location>
        <begin position="8"/>
        <end position="18"/>
    </location>
</feature>
<evidence type="ECO:0000313" key="2">
    <source>
        <dbReference type="EMBL" id="EGZ20813.1"/>
    </source>
</evidence>
<keyword evidence="3" id="KW-1185">Reference proteome</keyword>
<proteinExistence type="predicted"/>
<dbReference type="PANTHER" id="PTHR33050">
    <property type="entry name" value="REVERSE TRANSCRIPTASE DOMAIN-CONTAINING PROTEIN"/>
    <property type="match status" value="1"/>
</dbReference>
<dbReference type="InterPro" id="IPR052055">
    <property type="entry name" value="Hepadnavirus_pol/RT"/>
</dbReference>
<dbReference type="GeneID" id="20656385"/>
<dbReference type="Proteomes" id="UP000002640">
    <property type="component" value="Unassembled WGS sequence"/>
</dbReference>
<reference evidence="2 3" key="1">
    <citation type="journal article" date="2006" name="Science">
        <title>Phytophthora genome sequences uncover evolutionary origins and mechanisms of pathogenesis.</title>
        <authorList>
            <person name="Tyler B.M."/>
            <person name="Tripathy S."/>
            <person name="Zhang X."/>
            <person name="Dehal P."/>
            <person name="Jiang R.H."/>
            <person name="Aerts A."/>
            <person name="Arredondo F.D."/>
            <person name="Baxter L."/>
            <person name="Bensasson D."/>
            <person name="Beynon J.L."/>
            <person name="Chapman J."/>
            <person name="Damasceno C.M."/>
            <person name="Dorrance A.E."/>
            <person name="Dou D."/>
            <person name="Dickerman A.W."/>
            <person name="Dubchak I.L."/>
            <person name="Garbelotto M."/>
            <person name="Gijzen M."/>
            <person name="Gordon S.G."/>
            <person name="Govers F."/>
            <person name="Grunwald N.J."/>
            <person name="Huang W."/>
            <person name="Ivors K.L."/>
            <person name="Jones R.W."/>
            <person name="Kamoun S."/>
            <person name="Krampis K."/>
            <person name="Lamour K.H."/>
            <person name="Lee M.K."/>
            <person name="McDonald W.H."/>
            <person name="Medina M."/>
            <person name="Meijer H.J."/>
            <person name="Nordberg E.K."/>
            <person name="Maclean D.J."/>
            <person name="Ospina-Giraldo M.D."/>
            <person name="Morris P.F."/>
            <person name="Phuntumart V."/>
            <person name="Putnam N.H."/>
            <person name="Rash S."/>
            <person name="Rose J.K."/>
            <person name="Sakihama Y."/>
            <person name="Salamov A.A."/>
            <person name="Savidor A."/>
            <person name="Scheuring C.F."/>
            <person name="Smith B.M."/>
            <person name="Sobral B.W."/>
            <person name="Terry A."/>
            <person name="Torto-Alalibo T.A."/>
            <person name="Win J."/>
            <person name="Xu Z."/>
            <person name="Zhang H."/>
            <person name="Grigoriev I.V."/>
            <person name="Rokhsar D.S."/>
            <person name="Boore J.L."/>
        </authorList>
    </citation>
    <scope>NUCLEOTIDE SEQUENCE [LARGE SCALE GENOMIC DNA]</scope>
    <source>
        <strain evidence="2 3">P6497</strain>
    </source>
</reference>
<dbReference type="OMA" id="EDHWEAS"/>
<dbReference type="InterPro" id="IPR043502">
    <property type="entry name" value="DNA/RNA_pol_sf"/>
</dbReference>
<evidence type="ECO:0000256" key="1">
    <source>
        <dbReference type="SAM" id="MobiDB-lite"/>
    </source>
</evidence>
<protein>
    <submittedName>
        <fullName evidence="2">Uncharacterized protein</fullName>
    </submittedName>
</protein>
<accession>G4Z3V4</accession>
<dbReference type="InParanoid" id="G4Z3V4"/>
<dbReference type="RefSeq" id="XP_009523530.1">
    <property type="nucleotide sequence ID" value="XM_009525235.1"/>
</dbReference>
<dbReference type="PANTHER" id="PTHR33050:SF7">
    <property type="entry name" value="RIBONUCLEASE H"/>
    <property type="match status" value="1"/>
</dbReference>